<gene>
    <name evidence="1" type="ORF">T02_8954</name>
</gene>
<protein>
    <recommendedName>
        <fullName evidence="3">Peptidase S1 domain-containing protein</fullName>
    </recommendedName>
</protein>
<dbReference type="InterPro" id="IPR043504">
    <property type="entry name" value="Peptidase_S1_PA_chymotrypsin"/>
</dbReference>
<sequence length="338" mass="38680">MGIIQNRTCNADNISQIEISKSEDLILPSTENWNMLFTFSCRKRIIIILSLVLVEFNLERCSSAECGIAEDNDDARLSYLVLIYGIKDNIFYKSCIGTMIKLTFNDSFSDFILTSRTCLDKEDLYSSRVSETLHFSWYGPTHGILKVIEPISMTEKSDRIPNFAILKLRTMISLKDEDGNIPVCLPEEKFPHSADMECYMPHISSEVHFTFQPFFKIKILPPNEWPTHPAHFPVSEKNQFCGICTSSASNNITIDLEKHKVVTEGAPLLCRINNTDYQYGIYDWTKLHKVSKNTSQPIAIFTEIYPFITVVNFFASNMTDISSESIILRMRCVDSITR</sequence>
<comment type="caution">
    <text evidence="1">The sequence shown here is derived from an EMBL/GenBank/DDBJ whole genome shotgun (WGS) entry which is preliminary data.</text>
</comment>
<evidence type="ECO:0000313" key="2">
    <source>
        <dbReference type="Proteomes" id="UP000054721"/>
    </source>
</evidence>
<dbReference type="Proteomes" id="UP000054721">
    <property type="component" value="Unassembled WGS sequence"/>
</dbReference>
<dbReference type="AlphaFoldDB" id="A0A0V1LMG3"/>
<organism evidence="1 2">
    <name type="scientific">Trichinella nativa</name>
    <dbReference type="NCBI Taxonomy" id="6335"/>
    <lineage>
        <taxon>Eukaryota</taxon>
        <taxon>Metazoa</taxon>
        <taxon>Ecdysozoa</taxon>
        <taxon>Nematoda</taxon>
        <taxon>Enoplea</taxon>
        <taxon>Dorylaimia</taxon>
        <taxon>Trichinellida</taxon>
        <taxon>Trichinellidae</taxon>
        <taxon>Trichinella</taxon>
    </lineage>
</organism>
<accession>A0A0V1LMG3</accession>
<evidence type="ECO:0008006" key="3">
    <source>
        <dbReference type="Google" id="ProtNLM"/>
    </source>
</evidence>
<dbReference type="OrthoDB" id="41905at2759"/>
<dbReference type="InterPro" id="IPR009003">
    <property type="entry name" value="Peptidase_S1_PA"/>
</dbReference>
<evidence type="ECO:0000313" key="1">
    <source>
        <dbReference type="EMBL" id="KRZ60551.1"/>
    </source>
</evidence>
<dbReference type="Gene3D" id="2.40.10.10">
    <property type="entry name" value="Trypsin-like serine proteases"/>
    <property type="match status" value="1"/>
</dbReference>
<proteinExistence type="predicted"/>
<dbReference type="SUPFAM" id="SSF50494">
    <property type="entry name" value="Trypsin-like serine proteases"/>
    <property type="match status" value="1"/>
</dbReference>
<reference evidence="1 2" key="1">
    <citation type="submission" date="2015-05" db="EMBL/GenBank/DDBJ databases">
        <title>Evolution of Trichinella species and genotypes.</title>
        <authorList>
            <person name="Korhonen P.K."/>
            <person name="Edoardo P."/>
            <person name="Giuseppe L.R."/>
            <person name="Gasser R.B."/>
        </authorList>
    </citation>
    <scope>NUCLEOTIDE SEQUENCE [LARGE SCALE GENOMIC DNA]</scope>
    <source>
        <strain evidence="1">ISS10</strain>
    </source>
</reference>
<name>A0A0V1LMG3_9BILA</name>
<dbReference type="EMBL" id="JYDW01000028">
    <property type="protein sequence ID" value="KRZ60551.1"/>
    <property type="molecule type" value="Genomic_DNA"/>
</dbReference>
<keyword evidence="2" id="KW-1185">Reference proteome</keyword>